<comment type="caution">
    <text evidence="2">The sequence shown here is derived from an EMBL/GenBank/DDBJ whole genome shotgun (WGS) entry which is preliminary data.</text>
</comment>
<dbReference type="EMBL" id="JANUGV010000004">
    <property type="protein sequence ID" value="MCS0609576.1"/>
    <property type="molecule type" value="Genomic_DNA"/>
</dbReference>
<dbReference type="InterPro" id="IPR051916">
    <property type="entry name" value="GPI-anchor_lipid_remodeler"/>
</dbReference>
<accession>A0ABT2BM22</accession>
<evidence type="ECO:0000313" key="3">
    <source>
        <dbReference type="Proteomes" id="UP001205861"/>
    </source>
</evidence>
<protein>
    <submittedName>
        <fullName evidence="2">Endonuclease/exonuclease/phosphatase family protein</fullName>
    </submittedName>
</protein>
<sequence>MLKLITWNIQGARTQAGGANLDRIIACLDRFSDFDVLCVQEVTSGFPARDGSDAGDQFLALSRRLPGYTGVEGVWTDTLGPAGTRRRLGSMIFSRLPVLQCFRHSLPWPPDPEVMSMPRGALEATLQAPGGPLRVTTAHLEYFSEHQRMVQVERLRELHREAWAHAVGERPGDPGGGPFAAVPRAAPAILAGDFNMLPHSDEYLRMLASFADGTLPYRDAWQLAHPGRHHAPTVGLHADAPNASLPFTFDYIFVSADLAGRVRQVRVDGSEEGSDHQAMLLELA</sequence>
<keyword evidence="2" id="KW-0378">Hydrolase</keyword>
<feature type="domain" description="Endonuclease/exonuclease/phosphatase" evidence="1">
    <location>
        <begin position="5"/>
        <end position="276"/>
    </location>
</feature>
<dbReference type="Gene3D" id="3.60.10.10">
    <property type="entry name" value="Endonuclease/exonuclease/phosphatase"/>
    <property type="match status" value="1"/>
</dbReference>
<evidence type="ECO:0000313" key="2">
    <source>
        <dbReference type="EMBL" id="MCS0609576.1"/>
    </source>
</evidence>
<dbReference type="PANTHER" id="PTHR14859:SF0">
    <property type="entry name" value="ENDONUCLEASE_EXONUCLEASE_PHOSPHATASE FAMILY PROTEIN, EXPRESSED"/>
    <property type="match status" value="1"/>
</dbReference>
<dbReference type="InterPro" id="IPR036691">
    <property type="entry name" value="Endo/exonu/phosph_ase_sf"/>
</dbReference>
<organism evidence="2 3">
    <name type="scientific">Massilia solisilvae</name>
    <dbReference type="NCBI Taxonomy" id="1811225"/>
    <lineage>
        <taxon>Bacteria</taxon>
        <taxon>Pseudomonadati</taxon>
        <taxon>Pseudomonadota</taxon>
        <taxon>Betaproteobacteria</taxon>
        <taxon>Burkholderiales</taxon>
        <taxon>Oxalobacteraceae</taxon>
        <taxon>Telluria group</taxon>
        <taxon>Massilia</taxon>
    </lineage>
</organism>
<dbReference type="GO" id="GO:0004519">
    <property type="term" value="F:endonuclease activity"/>
    <property type="evidence" value="ECO:0007669"/>
    <property type="project" value="UniProtKB-KW"/>
</dbReference>
<reference evidence="2 3" key="1">
    <citation type="submission" date="2022-08" db="EMBL/GenBank/DDBJ databases">
        <title>Reclassification of Massilia species as members of the genera Telluria, Duganella, Pseudoduganella, Mokoshia gen. nov. and Zemynaea gen. nov. using orthogonal and non-orthogonal genome-based approaches.</title>
        <authorList>
            <person name="Bowman J.P."/>
        </authorList>
    </citation>
    <scope>NUCLEOTIDE SEQUENCE [LARGE SCALE GENOMIC DNA]</scope>
    <source>
        <strain evidence="2 3">JCM 31607</strain>
    </source>
</reference>
<dbReference type="Proteomes" id="UP001205861">
    <property type="component" value="Unassembled WGS sequence"/>
</dbReference>
<dbReference type="SUPFAM" id="SSF56219">
    <property type="entry name" value="DNase I-like"/>
    <property type="match status" value="1"/>
</dbReference>
<keyword evidence="2" id="KW-0540">Nuclease</keyword>
<dbReference type="RefSeq" id="WP_258857229.1">
    <property type="nucleotide sequence ID" value="NZ_JANUGV010000004.1"/>
</dbReference>
<keyword evidence="3" id="KW-1185">Reference proteome</keyword>
<proteinExistence type="predicted"/>
<keyword evidence="2" id="KW-0255">Endonuclease</keyword>
<dbReference type="InterPro" id="IPR005135">
    <property type="entry name" value="Endo/exonuclease/phosphatase"/>
</dbReference>
<dbReference type="Pfam" id="PF03372">
    <property type="entry name" value="Exo_endo_phos"/>
    <property type="match status" value="1"/>
</dbReference>
<dbReference type="PANTHER" id="PTHR14859">
    <property type="entry name" value="CALCOFLUOR WHITE HYPERSENSITIVE PROTEIN PRECURSOR"/>
    <property type="match status" value="1"/>
</dbReference>
<evidence type="ECO:0000259" key="1">
    <source>
        <dbReference type="Pfam" id="PF03372"/>
    </source>
</evidence>
<name>A0ABT2BM22_9BURK</name>
<gene>
    <name evidence="2" type="ORF">NX773_15520</name>
</gene>